<dbReference type="RefSeq" id="WP_143556574.1">
    <property type="nucleotide sequence ID" value="NZ_PDJH01000001.1"/>
</dbReference>
<dbReference type="AlphaFoldDB" id="A0A2A9EBP1"/>
<sequence length="248" mass="26531">MRHAISTRTERGHRAVRAAAVAGAVALVLAGCTEDEPIAEHDGMSVLFDIAGRGDKHPDGKGPLHLEDPARIAETAEAAGHKLRWVTRYRFPVEVEDAHGKTWQLDGYIGDETLVDVELYDDEPTALATGFSGPVTLLVPDLAHGGEPTEVSYDVVETENNYLADEEDARGDSEDATLHLNEAAFTELVETAGGVAWDDAAHATGAGGPAEPKVVSLQGEFPPPRDGDAQRALWEKLKAAGYFLPFLS</sequence>
<protein>
    <recommendedName>
        <fullName evidence="3">Lipoprotein</fullName>
    </recommendedName>
</protein>
<dbReference type="Proteomes" id="UP000221394">
    <property type="component" value="Unassembled WGS sequence"/>
</dbReference>
<dbReference type="EMBL" id="PDJH01000001">
    <property type="protein sequence ID" value="PFG36304.1"/>
    <property type="molecule type" value="Genomic_DNA"/>
</dbReference>
<comment type="caution">
    <text evidence="1">The sequence shown here is derived from an EMBL/GenBank/DDBJ whole genome shotgun (WGS) entry which is preliminary data.</text>
</comment>
<accession>A0A2A9EBP1</accession>
<evidence type="ECO:0008006" key="3">
    <source>
        <dbReference type="Google" id="ProtNLM"/>
    </source>
</evidence>
<organism evidence="1 2">
    <name type="scientific">Flavimobilis soli</name>
    <dbReference type="NCBI Taxonomy" id="442709"/>
    <lineage>
        <taxon>Bacteria</taxon>
        <taxon>Bacillati</taxon>
        <taxon>Actinomycetota</taxon>
        <taxon>Actinomycetes</taxon>
        <taxon>Micrococcales</taxon>
        <taxon>Jonesiaceae</taxon>
        <taxon>Flavimobilis</taxon>
    </lineage>
</organism>
<reference evidence="1 2" key="1">
    <citation type="submission" date="2017-10" db="EMBL/GenBank/DDBJ databases">
        <title>Sequencing the genomes of 1000 actinobacteria strains.</title>
        <authorList>
            <person name="Klenk H.-P."/>
        </authorList>
    </citation>
    <scope>NUCLEOTIDE SEQUENCE [LARGE SCALE GENOMIC DNA]</scope>
    <source>
        <strain evidence="1 2">DSM 21574</strain>
    </source>
</reference>
<evidence type="ECO:0000313" key="2">
    <source>
        <dbReference type="Proteomes" id="UP000221394"/>
    </source>
</evidence>
<proteinExistence type="predicted"/>
<name>A0A2A9EBP1_9MICO</name>
<dbReference type="PROSITE" id="PS51257">
    <property type="entry name" value="PROKAR_LIPOPROTEIN"/>
    <property type="match status" value="1"/>
</dbReference>
<keyword evidence="2" id="KW-1185">Reference proteome</keyword>
<dbReference type="OrthoDB" id="9884551at2"/>
<gene>
    <name evidence="1" type="ORF">ATL41_1022</name>
</gene>
<evidence type="ECO:0000313" key="1">
    <source>
        <dbReference type="EMBL" id="PFG36304.1"/>
    </source>
</evidence>